<feature type="compositionally biased region" description="Polar residues" evidence="1">
    <location>
        <begin position="97"/>
        <end position="116"/>
    </location>
</feature>
<dbReference type="Proteomes" id="UP000035680">
    <property type="component" value="Unassembled WGS sequence"/>
</dbReference>
<organism evidence="2 3">
    <name type="scientific">Strongyloides venezuelensis</name>
    <name type="common">Threadworm</name>
    <dbReference type="NCBI Taxonomy" id="75913"/>
    <lineage>
        <taxon>Eukaryota</taxon>
        <taxon>Metazoa</taxon>
        <taxon>Ecdysozoa</taxon>
        <taxon>Nematoda</taxon>
        <taxon>Chromadorea</taxon>
        <taxon>Rhabditida</taxon>
        <taxon>Tylenchina</taxon>
        <taxon>Panagrolaimomorpha</taxon>
        <taxon>Strongyloidoidea</taxon>
        <taxon>Strongyloididae</taxon>
        <taxon>Strongyloides</taxon>
    </lineage>
</organism>
<keyword evidence="2" id="KW-1185">Reference proteome</keyword>
<dbReference type="AlphaFoldDB" id="A0A0K0FYE7"/>
<reference evidence="2" key="1">
    <citation type="submission" date="2014-07" db="EMBL/GenBank/DDBJ databases">
        <authorList>
            <person name="Martin A.A"/>
            <person name="De Silva N."/>
        </authorList>
    </citation>
    <scope>NUCLEOTIDE SEQUENCE</scope>
</reference>
<proteinExistence type="predicted"/>
<evidence type="ECO:0000313" key="2">
    <source>
        <dbReference type="Proteomes" id="UP000035680"/>
    </source>
</evidence>
<protein>
    <submittedName>
        <fullName evidence="3">Suppressor protein SRP40-like</fullName>
    </submittedName>
</protein>
<feature type="region of interest" description="Disordered" evidence="1">
    <location>
        <begin position="88"/>
        <end position="116"/>
    </location>
</feature>
<dbReference type="WBParaSite" id="SVE_1747300.1">
    <property type="protein sequence ID" value="SVE_1747300.1"/>
    <property type="gene ID" value="SVE_1747300"/>
</dbReference>
<sequence>MENNSDDTVVLESDDEIDDLLFGSLSSDESSDRENSEKHLALTVNSKNSAIECIALDESSDDEQPPKVSKPRRLIICSPKVLVNKLSTERSRKKRTSTVSHNPNVIDSCESSTSCH</sequence>
<reference evidence="3" key="2">
    <citation type="submission" date="2015-08" db="UniProtKB">
        <authorList>
            <consortium name="WormBaseParasite"/>
        </authorList>
    </citation>
    <scope>IDENTIFICATION</scope>
</reference>
<name>A0A0K0FYE7_STRVS</name>
<evidence type="ECO:0000313" key="3">
    <source>
        <dbReference type="WBParaSite" id="SVE_1747300.1"/>
    </source>
</evidence>
<accession>A0A0K0FYE7</accession>
<evidence type="ECO:0000256" key="1">
    <source>
        <dbReference type="SAM" id="MobiDB-lite"/>
    </source>
</evidence>